<dbReference type="Gene3D" id="1.10.10.10">
    <property type="entry name" value="Winged helix-like DNA-binding domain superfamily/Winged helix DNA-binding domain"/>
    <property type="match status" value="1"/>
</dbReference>
<sequence>MEDIFKELQKLGFSPYECKAYTTLLKTSPITGYEISKRSGVPRSMIYEVLGKLLDKGAVNTVPSDPITYVPLAAKELVQRLRASFEQSFSFLEQNLSALEGERETDVIRRIQSDGAVMDEMQQMIAGASEEIWLSVWEPQAQALSNAISRREAEGVLVYSILFGDAQTRVGVTFHHDYMVPEVVEERMGGRLTILVRDQQEVLIANFSAQAAAWAVKTEDPALVLVALEYIRHDIMLGEVTKALGPDKVEAMWKTKPDLFHIVTGRRFK</sequence>
<dbReference type="EMBL" id="RHHQ01000008">
    <property type="protein sequence ID" value="RNB89922.1"/>
    <property type="molecule type" value="Genomic_DNA"/>
</dbReference>
<dbReference type="SUPFAM" id="SSF46785">
    <property type="entry name" value="Winged helix' DNA-binding domain"/>
    <property type="match status" value="1"/>
</dbReference>
<dbReference type="AlphaFoldDB" id="A0A3M8DP77"/>
<evidence type="ECO:0000313" key="2">
    <source>
        <dbReference type="EMBL" id="RNB89922.1"/>
    </source>
</evidence>
<reference evidence="2 3" key="1">
    <citation type="submission" date="2018-10" db="EMBL/GenBank/DDBJ databases">
        <title>Phylogenomics of Brevibacillus.</title>
        <authorList>
            <person name="Dunlap C."/>
        </authorList>
    </citation>
    <scope>NUCLEOTIDE SEQUENCE [LARGE SCALE GENOMIC DNA]</scope>
    <source>
        <strain evidence="2 3">JCM 15716</strain>
    </source>
</reference>
<dbReference type="Pfam" id="PF01978">
    <property type="entry name" value="TrmB"/>
    <property type="match status" value="1"/>
</dbReference>
<keyword evidence="3" id="KW-1185">Reference proteome</keyword>
<proteinExistence type="predicted"/>
<organism evidence="2 3">
    <name type="scientific">Brevibacillus fluminis</name>
    <dbReference type="NCBI Taxonomy" id="511487"/>
    <lineage>
        <taxon>Bacteria</taxon>
        <taxon>Bacillati</taxon>
        <taxon>Bacillota</taxon>
        <taxon>Bacilli</taxon>
        <taxon>Bacillales</taxon>
        <taxon>Paenibacillaceae</taxon>
        <taxon>Brevibacillus</taxon>
    </lineage>
</organism>
<name>A0A3M8DP77_9BACL</name>
<dbReference type="Proteomes" id="UP000271031">
    <property type="component" value="Unassembled WGS sequence"/>
</dbReference>
<gene>
    <name evidence="2" type="ORF">EDM56_12265</name>
</gene>
<protein>
    <submittedName>
        <fullName evidence="2">TrmB family transcriptional regulator</fullName>
    </submittedName>
</protein>
<accession>A0A3M8DP77</accession>
<comment type="caution">
    <text evidence="2">The sequence shown here is derived from an EMBL/GenBank/DDBJ whole genome shotgun (WGS) entry which is preliminary data.</text>
</comment>
<feature type="domain" description="Transcription regulator TrmB N-terminal" evidence="1">
    <location>
        <begin position="8"/>
        <end position="72"/>
    </location>
</feature>
<evidence type="ECO:0000259" key="1">
    <source>
        <dbReference type="Pfam" id="PF01978"/>
    </source>
</evidence>
<dbReference type="InterPro" id="IPR051797">
    <property type="entry name" value="TrmB-like"/>
</dbReference>
<dbReference type="InterPro" id="IPR036388">
    <property type="entry name" value="WH-like_DNA-bd_sf"/>
</dbReference>
<dbReference type="CDD" id="cd09124">
    <property type="entry name" value="PLDc_like_TrmB_middle"/>
    <property type="match status" value="1"/>
</dbReference>
<dbReference type="PANTHER" id="PTHR34293:SF1">
    <property type="entry name" value="HTH-TYPE TRANSCRIPTIONAL REGULATOR TRMBL2"/>
    <property type="match status" value="1"/>
</dbReference>
<dbReference type="OrthoDB" id="1493540at2"/>
<dbReference type="PANTHER" id="PTHR34293">
    <property type="entry name" value="HTH-TYPE TRANSCRIPTIONAL REGULATOR TRMBL2"/>
    <property type="match status" value="1"/>
</dbReference>
<evidence type="ECO:0000313" key="3">
    <source>
        <dbReference type="Proteomes" id="UP000271031"/>
    </source>
</evidence>
<dbReference type="InterPro" id="IPR036390">
    <property type="entry name" value="WH_DNA-bd_sf"/>
</dbReference>
<dbReference type="RefSeq" id="WP_122918175.1">
    <property type="nucleotide sequence ID" value="NZ_RHHQ01000008.1"/>
</dbReference>
<dbReference type="InterPro" id="IPR002831">
    <property type="entry name" value="Tscrpt_reg_TrmB_N"/>
</dbReference>